<protein>
    <submittedName>
        <fullName evidence="2">Uncharacterized protein</fullName>
    </submittedName>
</protein>
<gene>
    <name evidence="2" type="ORF">PACLA_8A089287</name>
</gene>
<feature type="compositionally biased region" description="Polar residues" evidence="1">
    <location>
        <begin position="68"/>
        <end position="82"/>
    </location>
</feature>
<evidence type="ECO:0000256" key="1">
    <source>
        <dbReference type="SAM" id="MobiDB-lite"/>
    </source>
</evidence>
<proteinExistence type="predicted"/>
<sequence length="95" mass="10402">GSLSTSSTEEASLLKKTKKHEASAQKTIRSPGKESALSKVSLSSEEETFSFQTTKKHVGSLTFKEKTSTLQARNKHVSSGQKTTKESQKERTLSK</sequence>
<evidence type="ECO:0000313" key="2">
    <source>
        <dbReference type="EMBL" id="CAB4045994.1"/>
    </source>
</evidence>
<dbReference type="AlphaFoldDB" id="A0A7D9MCB5"/>
<evidence type="ECO:0000313" key="3">
    <source>
        <dbReference type="Proteomes" id="UP001152795"/>
    </source>
</evidence>
<organism evidence="2 3">
    <name type="scientific">Paramuricea clavata</name>
    <name type="common">Red gorgonian</name>
    <name type="synonym">Violescent sea-whip</name>
    <dbReference type="NCBI Taxonomy" id="317549"/>
    <lineage>
        <taxon>Eukaryota</taxon>
        <taxon>Metazoa</taxon>
        <taxon>Cnidaria</taxon>
        <taxon>Anthozoa</taxon>
        <taxon>Octocorallia</taxon>
        <taxon>Malacalcyonacea</taxon>
        <taxon>Plexauridae</taxon>
        <taxon>Paramuricea</taxon>
    </lineage>
</organism>
<name>A0A7D9MCB5_PARCT</name>
<comment type="caution">
    <text evidence="2">The sequence shown here is derived from an EMBL/GenBank/DDBJ whole genome shotgun (WGS) entry which is preliminary data.</text>
</comment>
<feature type="non-terminal residue" evidence="2">
    <location>
        <position position="1"/>
    </location>
</feature>
<feature type="compositionally biased region" description="Basic and acidic residues" evidence="1">
    <location>
        <begin position="83"/>
        <end position="95"/>
    </location>
</feature>
<feature type="region of interest" description="Disordered" evidence="1">
    <location>
        <begin position="1"/>
        <end position="39"/>
    </location>
</feature>
<accession>A0A7D9MCB5</accession>
<feature type="region of interest" description="Disordered" evidence="1">
    <location>
        <begin position="65"/>
        <end position="95"/>
    </location>
</feature>
<keyword evidence="3" id="KW-1185">Reference proteome</keyword>
<dbReference type="Proteomes" id="UP001152795">
    <property type="component" value="Unassembled WGS sequence"/>
</dbReference>
<dbReference type="EMBL" id="CACRXK020044192">
    <property type="protein sequence ID" value="CAB4045994.1"/>
    <property type="molecule type" value="Genomic_DNA"/>
</dbReference>
<feature type="compositionally biased region" description="Low complexity" evidence="1">
    <location>
        <begin position="1"/>
        <end position="11"/>
    </location>
</feature>
<reference evidence="2" key="1">
    <citation type="submission" date="2020-04" db="EMBL/GenBank/DDBJ databases">
        <authorList>
            <person name="Alioto T."/>
            <person name="Alioto T."/>
            <person name="Gomez Garrido J."/>
        </authorList>
    </citation>
    <scope>NUCLEOTIDE SEQUENCE</scope>
    <source>
        <strain evidence="2">A484AB</strain>
    </source>
</reference>
<feature type="non-terminal residue" evidence="2">
    <location>
        <position position="95"/>
    </location>
</feature>